<keyword evidence="1" id="KW-1133">Transmembrane helix</keyword>
<feature type="transmembrane region" description="Helical" evidence="1">
    <location>
        <begin position="14"/>
        <end position="33"/>
    </location>
</feature>
<feature type="transmembrane region" description="Helical" evidence="1">
    <location>
        <begin position="424"/>
        <end position="446"/>
    </location>
</feature>
<feature type="transmembrane region" description="Helical" evidence="1">
    <location>
        <begin position="535"/>
        <end position="556"/>
    </location>
</feature>
<dbReference type="Proteomes" id="UP000632125">
    <property type="component" value="Unassembled WGS sequence"/>
</dbReference>
<feature type="transmembrane region" description="Helical" evidence="1">
    <location>
        <begin position="670"/>
        <end position="695"/>
    </location>
</feature>
<evidence type="ECO:0000313" key="2">
    <source>
        <dbReference type="EMBL" id="MBD2868388.1"/>
    </source>
</evidence>
<dbReference type="RefSeq" id="WP_190859650.1">
    <property type="nucleotide sequence ID" value="NZ_JACXIY010000009.1"/>
</dbReference>
<organism evidence="2 3">
    <name type="scientific">Paenibacillus arenilitoris</name>
    <dbReference type="NCBI Taxonomy" id="2772299"/>
    <lineage>
        <taxon>Bacteria</taxon>
        <taxon>Bacillati</taxon>
        <taxon>Bacillota</taxon>
        <taxon>Bacilli</taxon>
        <taxon>Bacillales</taxon>
        <taxon>Paenibacillaceae</taxon>
        <taxon>Paenibacillus</taxon>
    </lineage>
</organism>
<dbReference type="InterPro" id="IPR043748">
    <property type="entry name" value="DUF5693"/>
</dbReference>
<feature type="transmembrane region" description="Helical" evidence="1">
    <location>
        <begin position="645"/>
        <end position="664"/>
    </location>
</feature>
<feature type="transmembrane region" description="Helical" evidence="1">
    <location>
        <begin position="378"/>
        <end position="404"/>
    </location>
</feature>
<evidence type="ECO:0000313" key="3">
    <source>
        <dbReference type="Proteomes" id="UP000632125"/>
    </source>
</evidence>
<comment type="caution">
    <text evidence="2">The sequence shown here is derived from an EMBL/GenBank/DDBJ whole genome shotgun (WGS) entry which is preliminary data.</text>
</comment>
<dbReference type="AlphaFoldDB" id="A0A927CKR6"/>
<sequence length="715" mass="78872">MLVRWQQWNRWARLALWIIALIGVAAALPLGAVRMDTERSSKEVEYVFDYRDIVEVAELQPKPQQFLAEHLELLAEAGVTTMAVYESSLKELVQSGRLTYYSSRDAALLQGKFEPVGQNFTYILFNGPEEEEKIGPIVREAFDHIDVAYSDWSYGGRNGIVVELPVAESVMKTMTFDPMSLDAIRAAGLRVLPRFSDRMRPYDQEEMDALLGQLKEEYGVNRVLFDGDKVKGASDQAELKSLDGFGELLDKYGIGLAAIENLKKPQQGINKLAYLTNYNVVRLYSLSEKDGLDMSPGAITDRFLLAAKDRNIRMFFLNGSIEANTEKAKFVHSLDKLAETLDGENGLVAQMTEAGFAPGDPKPFAFEQPSWAKPLRGVVAIGAIAIIALMVGAFIPGVYLPVFLLGLVGSAGLYVLNSSTMEQALALGAAISAPTLGLVWVMNRIYSRTIGERRMIGGPNWSVGRSKTVNALHQPGAVYDNGGKMKWVFPAMSFGRRFGIALTWFVVATLISLMAVPLVFGLLNNITYMLVLEQFRGVSLLHLAPIALVAVYVLLYNGQLSMGKVRDILSKPITLTWIVLAAVIGAVGYYYLSRTGNAGQVSSIELVIRGWLESTFGVRPRFKEFLLAHPLLLLGLFLSLRYRAAWLLVIVGSIGQLSMVDTFAHIHTPLFISVIRVLLGLGVGIIIGCILILAWQIVEGALRKWAPAIVRKFVE</sequence>
<proteinExistence type="predicted"/>
<dbReference type="EMBL" id="JACXIY010000009">
    <property type="protein sequence ID" value="MBD2868388.1"/>
    <property type="molecule type" value="Genomic_DNA"/>
</dbReference>
<feature type="transmembrane region" description="Helical" evidence="1">
    <location>
        <begin position="568"/>
        <end position="592"/>
    </location>
</feature>
<reference evidence="2" key="1">
    <citation type="submission" date="2020-09" db="EMBL/GenBank/DDBJ databases">
        <title>A novel bacterium of genus Paenibacillus, isolated from South China Sea.</title>
        <authorList>
            <person name="Huang H."/>
            <person name="Mo K."/>
            <person name="Hu Y."/>
        </authorList>
    </citation>
    <scope>NUCLEOTIDE SEQUENCE</scope>
    <source>
        <strain evidence="2">IB182493</strain>
    </source>
</reference>
<accession>A0A927CKR6</accession>
<protein>
    <submittedName>
        <fullName evidence="2">Uncharacterized protein</fullName>
    </submittedName>
</protein>
<keyword evidence="3" id="KW-1185">Reference proteome</keyword>
<gene>
    <name evidence="2" type="ORF">IDH41_07360</name>
</gene>
<name>A0A927CKR6_9BACL</name>
<keyword evidence="1" id="KW-0472">Membrane</keyword>
<feature type="transmembrane region" description="Helical" evidence="1">
    <location>
        <begin position="622"/>
        <end position="638"/>
    </location>
</feature>
<feature type="transmembrane region" description="Helical" evidence="1">
    <location>
        <begin position="502"/>
        <end position="523"/>
    </location>
</feature>
<keyword evidence="1" id="KW-0812">Transmembrane</keyword>
<evidence type="ECO:0000256" key="1">
    <source>
        <dbReference type="SAM" id="Phobius"/>
    </source>
</evidence>
<dbReference type="Pfam" id="PF18949">
    <property type="entry name" value="DUF5693"/>
    <property type="match status" value="1"/>
</dbReference>